<keyword evidence="1" id="KW-0472">Membrane</keyword>
<proteinExistence type="predicted"/>
<dbReference type="STRING" id="520822.A0A151I204"/>
<sequence length="542" mass="63123">MSHSILSTLFEIQRRTIDKIINSARKALMKDFVLNHVDLNYTAREDFICLHTRDMTKSKDVAILVTEYTYICKNRSLVKPMMIVLLNDVNILNSMMKKRSSLLLEWLWPLSVNDLKYRPSSVVISSDDEIIVQRMLALSLKDSIREHFVQVGIARDSDGEMLYEMKRTSCALIEPILTSLVEFQERDVLNLTGIQFPITLSQIERFECLNDISNVYLIEKRQKEILPYRFTDRKRGKYVSCTCRIHVMTIRAFCMNQGSVLSSTFFKNDNKNLCYFPDACTIHTSTKLEVHAIVENLTTAIRLPAKHLAIHISNIRIFNLLCLAYYVHCSYNNSLCMYQFRRGNDRMISILSANVCPWQILREMISKNLTAGPAHSNCNLNYKDSYCILIIFRLSENCAKIRFIDSFKFLSLEKLAYLDKDKLKITRSEFFNFSAEDFDLLTFTLKHTRINFELLTDVDIVLFIECDGLSQCSNRKLYKVYTISETKIVLSPYTHNKRYIVSNSTDIVIEILYNIIINSFLFFHVICIFFLLLGCPENSCRF</sequence>
<reference evidence="2 3" key="1">
    <citation type="submission" date="2015-09" db="EMBL/GenBank/DDBJ databases">
        <title>Atta colombica WGS genome.</title>
        <authorList>
            <person name="Nygaard S."/>
            <person name="Hu H."/>
            <person name="Boomsma J."/>
            <person name="Zhang G."/>
        </authorList>
    </citation>
    <scope>NUCLEOTIDE SEQUENCE [LARGE SCALE GENOMIC DNA]</scope>
    <source>
        <strain evidence="2">Treedump-2</strain>
        <tissue evidence="2">Whole body</tissue>
    </source>
</reference>
<feature type="transmembrane region" description="Helical" evidence="1">
    <location>
        <begin position="511"/>
        <end position="533"/>
    </location>
</feature>
<dbReference type="Proteomes" id="UP000078540">
    <property type="component" value="Unassembled WGS sequence"/>
</dbReference>
<organism evidence="2 3">
    <name type="scientific">Atta colombica</name>
    <dbReference type="NCBI Taxonomy" id="520822"/>
    <lineage>
        <taxon>Eukaryota</taxon>
        <taxon>Metazoa</taxon>
        <taxon>Ecdysozoa</taxon>
        <taxon>Arthropoda</taxon>
        <taxon>Hexapoda</taxon>
        <taxon>Insecta</taxon>
        <taxon>Pterygota</taxon>
        <taxon>Neoptera</taxon>
        <taxon>Endopterygota</taxon>
        <taxon>Hymenoptera</taxon>
        <taxon>Apocrita</taxon>
        <taxon>Aculeata</taxon>
        <taxon>Formicoidea</taxon>
        <taxon>Formicidae</taxon>
        <taxon>Myrmicinae</taxon>
        <taxon>Atta</taxon>
    </lineage>
</organism>
<keyword evidence="1" id="KW-0812">Transmembrane</keyword>
<dbReference type="AlphaFoldDB" id="A0A151I204"/>
<evidence type="ECO:0000313" key="2">
    <source>
        <dbReference type="EMBL" id="KYM80838.1"/>
    </source>
</evidence>
<gene>
    <name evidence="2" type="ORF">ALC53_08722</name>
</gene>
<dbReference type="EMBL" id="KQ976553">
    <property type="protein sequence ID" value="KYM80838.1"/>
    <property type="molecule type" value="Genomic_DNA"/>
</dbReference>
<name>A0A151I204_9HYME</name>
<evidence type="ECO:0000256" key="1">
    <source>
        <dbReference type="SAM" id="Phobius"/>
    </source>
</evidence>
<keyword evidence="1" id="KW-1133">Transmembrane helix</keyword>
<evidence type="ECO:0000313" key="3">
    <source>
        <dbReference type="Proteomes" id="UP000078540"/>
    </source>
</evidence>
<keyword evidence="3" id="KW-1185">Reference proteome</keyword>
<protein>
    <submittedName>
        <fullName evidence="2">Uncharacterized protein</fullName>
    </submittedName>
</protein>
<accession>A0A151I204</accession>